<evidence type="ECO:0000313" key="1">
    <source>
        <dbReference type="WBParaSite" id="SSLN_0000199001-mRNA-1"/>
    </source>
</evidence>
<dbReference type="AlphaFoldDB" id="A0A183SCH4"/>
<organism evidence="1">
    <name type="scientific">Schistocephalus solidus</name>
    <name type="common">Tapeworm</name>
    <dbReference type="NCBI Taxonomy" id="70667"/>
    <lineage>
        <taxon>Eukaryota</taxon>
        <taxon>Metazoa</taxon>
        <taxon>Spiralia</taxon>
        <taxon>Lophotrochozoa</taxon>
        <taxon>Platyhelminthes</taxon>
        <taxon>Cestoda</taxon>
        <taxon>Eucestoda</taxon>
        <taxon>Diphyllobothriidea</taxon>
        <taxon>Diphyllobothriidae</taxon>
        <taxon>Schistocephalus</taxon>
    </lineage>
</organism>
<dbReference type="WBParaSite" id="SSLN_0000199001-mRNA-1">
    <property type="protein sequence ID" value="SSLN_0000199001-mRNA-1"/>
    <property type="gene ID" value="SSLN_0000199001"/>
</dbReference>
<proteinExistence type="predicted"/>
<reference evidence="1" key="1">
    <citation type="submission" date="2016-06" db="UniProtKB">
        <authorList>
            <consortium name="WormBaseParasite"/>
        </authorList>
    </citation>
    <scope>IDENTIFICATION</scope>
</reference>
<sequence length="113" mass="12686">LMCSLFSSHPHSLKSIRCWWICLRWPPLNRHHVGWALVDSPVPCMPWTFYWNGSAVVPSPQPPPLPPASPSNRRCVKSISARTAHGPASSTRISTTRSLTVSSLRRRWTVCSV</sequence>
<accession>A0A183SCH4</accession>
<protein>
    <submittedName>
        <fullName evidence="1">Secreted protein</fullName>
    </submittedName>
</protein>
<name>A0A183SCH4_SCHSO</name>